<dbReference type="InterPro" id="IPR011009">
    <property type="entry name" value="Kinase-like_dom_sf"/>
</dbReference>
<dbReference type="KEGG" id="ehx:EMIHUDRAFT_234254"/>
<dbReference type="GeneID" id="17274576"/>
<proteinExistence type="predicted"/>
<keyword evidence="4" id="KW-0067">ATP-binding</keyword>
<accession>A0A0D3JZU6</accession>
<keyword evidence="3" id="KW-0418">Kinase</keyword>
<dbReference type="Pfam" id="PF07714">
    <property type="entry name" value="PK_Tyr_Ser-Thr"/>
    <property type="match status" value="1"/>
</dbReference>
<dbReference type="Proteomes" id="UP000013827">
    <property type="component" value="Unassembled WGS sequence"/>
</dbReference>
<dbReference type="Gene3D" id="1.10.510.10">
    <property type="entry name" value="Transferase(Phosphotransferase) domain 1"/>
    <property type="match status" value="1"/>
</dbReference>
<evidence type="ECO:0000313" key="7">
    <source>
        <dbReference type="Proteomes" id="UP000013827"/>
    </source>
</evidence>
<dbReference type="GO" id="GO:0005524">
    <property type="term" value="F:ATP binding"/>
    <property type="evidence" value="ECO:0007669"/>
    <property type="project" value="UniProtKB-KW"/>
</dbReference>
<dbReference type="HOGENOM" id="CLU_000288_7_26_1"/>
<dbReference type="PaxDb" id="2903-EOD29031"/>
<evidence type="ECO:0000256" key="2">
    <source>
        <dbReference type="ARBA" id="ARBA00022741"/>
    </source>
</evidence>
<name>A0A0D3JZU6_EMIH1</name>
<dbReference type="STRING" id="2903.R1F1I1"/>
<dbReference type="SUPFAM" id="SSF56112">
    <property type="entry name" value="Protein kinase-like (PK-like)"/>
    <property type="match status" value="1"/>
</dbReference>
<dbReference type="EnsemblProtists" id="EOD29031">
    <property type="protein sequence ID" value="EOD29031"/>
    <property type="gene ID" value="EMIHUDRAFT_234254"/>
</dbReference>
<evidence type="ECO:0000256" key="1">
    <source>
        <dbReference type="ARBA" id="ARBA00022679"/>
    </source>
</evidence>
<keyword evidence="2" id="KW-0547">Nucleotide-binding</keyword>
<evidence type="ECO:0000313" key="6">
    <source>
        <dbReference type="EnsemblProtists" id="EOD29031"/>
    </source>
</evidence>
<feature type="domain" description="Serine-threonine/tyrosine-protein kinase catalytic" evidence="5">
    <location>
        <begin position="11"/>
        <end position="87"/>
    </location>
</feature>
<dbReference type="AlphaFoldDB" id="A0A0D3JZU6"/>
<evidence type="ECO:0000259" key="5">
    <source>
        <dbReference type="Pfam" id="PF07714"/>
    </source>
</evidence>
<dbReference type="InterPro" id="IPR001245">
    <property type="entry name" value="Ser-Thr/Tyr_kinase_cat_dom"/>
</dbReference>
<dbReference type="PANTHER" id="PTHR44329">
    <property type="entry name" value="SERINE/THREONINE-PROTEIN KINASE TNNI3K-RELATED"/>
    <property type="match status" value="1"/>
</dbReference>
<dbReference type="GO" id="GO:0004674">
    <property type="term" value="F:protein serine/threonine kinase activity"/>
    <property type="evidence" value="ECO:0007669"/>
    <property type="project" value="TreeGrafter"/>
</dbReference>
<keyword evidence="1" id="KW-0808">Transferase</keyword>
<sequence length="113" mass="12190">MTGALRYMAPEAEVFSFTSLLYQLLAHQKPFAWMNAEQFLAEVPVCRGGTRCPLGKAWPAELRALITAGWAADPESRPDIGKVAESLEELAAKLGASASPSTLPPRRHRAGIA</sequence>
<organism evidence="6 7">
    <name type="scientific">Emiliania huxleyi (strain CCMP1516)</name>
    <dbReference type="NCBI Taxonomy" id="280463"/>
    <lineage>
        <taxon>Eukaryota</taxon>
        <taxon>Haptista</taxon>
        <taxon>Haptophyta</taxon>
        <taxon>Prymnesiophyceae</taxon>
        <taxon>Isochrysidales</taxon>
        <taxon>Noelaerhabdaceae</taxon>
        <taxon>Emiliania</taxon>
    </lineage>
</organism>
<reference evidence="6" key="2">
    <citation type="submission" date="2024-10" db="UniProtKB">
        <authorList>
            <consortium name="EnsemblProtists"/>
        </authorList>
    </citation>
    <scope>IDENTIFICATION</scope>
</reference>
<evidence type="ECO:0000256" key="3">
    <source>
        <dbReference type="ARBA" id="ARBA00022777"/>
    </source>
</evidence>
<evidence type="ECO:0000256" key="4">
    <source>
        <dbReference type="ARBA" id="ARBA00022840"/>
    </source>
</evidence>
<dbReference type="InterPro" id="IPR051681">
    <property type="entry name" value="Ser/Thr_Kinases-Pseudokinases"/>
</dbReference>
<dbReference type="PANTHER" id="PTHR44329:SF288">
    <property type="entry name" value="MITOGEN-ACTIVATED PROTEIN KINASE KINASE KINASE 20"/>
    <property type="match status" value="1"/>
</dbReference>
<reference evidence="7" key="1">
    <citation type="journal article" date="2013" name="Nature">
        <title>Pan genome of the phytoplankton Emiliania underpins its global distribution.</title>
        <authorList>
            <person name="Read B.A."/>
            <person name="Kegel J."/>
            <person name="Klute M.J."/>
            <person name="Kuo A."/>
            <person name="Lefebvre S.C."/>
            <person name="Maumus F."/>
            <person name="Mayer C."/>
            <person name="Miller J."/>
            <person name="Monier A."/>
            <person name="Salamov A."/>
            <person name="Young J."/>
            <person name="Aguilar M."/>
            <person name="Claverie J.M."/>
            <person name="Frickenhaus S."/>
            <person name="Gonzalez K."/>
            <person name="Herman E.K."/>
            <person name="Lin Y.C."/>
            <person name="Napier J."/>
            <person name="Ogata H."/>
            <person name="Sarno A.F."/>
            <person name="Shmutz J."/>
            <person name="Schroeder D."/>
            <person name="de Vargas C."/>
            <person name="Verret F."/>
            <person name="von Dassow P."/>
            <person name="Valentin K."/>
            <person name="Van de Peer Y."/>
            <person name="Wheeler G."/>
            <person name="Dacks J.B."/>
            <person name="Delwiche C.F."/>
            <person name="Dyhrman S.T."/>
            <person name="Glockner G."/>
            <person name="John U."/>
            <person name="Richards T."/>
            <person name="Worden A.Z."/>
            <person name="Zhang X."/>
            <person name="Grigoriev I.V."/>
            <person name="Allen A.E."/>
            <person name="Bidle K."/>
            <person name="Borodovsky M."/>
            <person name="Bowler C."/>
            <person name="Brownlee C."/>
            <person name="Cock J.M."/>
            <person name="Elias M."/>
            <person name="Gladyshev V.N."/>
            <person name="Groth M."/>
            <person name="Guda C."/>
            <person name="Hadaegh A."/>
            <person name="Iglesias-Rodriguez M.D."/>
            <person name="Jenkins J."/>
            <person name="Jones B.M."/>
            <person name="Lawson T."/>
            <person name="Leese F."/>
            <person name="Lindquist E."/>
            <person name="Lobanov A."/>
            <person name="Lomsadze A."/>
            <person name="Malik S.B."/>
            <person name="Marsh M.E."/>
            <person name="Mackinder L."/>
            <person name="Mock T."/>
            <person name="Mueller-Roeber B."/>
            <person name="Pagarete A."/>
            <person name="Parker M."/>
            <person name="Probert I."/>
            <person name="Quesneville H."/>
            <person name="Raines C."/>
            <person name="Rensing S.A."/>
            <person name="Riano-Pachon D.M."/>
            <person name="Richier S."/>
            <person name="Rokitta S."/>
            <person name="Shiraiwa Y."/>
            <person name="Soanes D.M."/>
            <person name="van der Giezen M."/>
            <person name="Wahlund T.M."/>
            <person name="Williams B."/>
            <person name="Wilson W."/>
            <person name="Wolfe G."/>
            <person name="Wurch L.L."/>
        </authorList>
    </citation>
    <scope>NUCLEOTIDE SEQUENCE</scope>
</reference>
<keyword evidence="7" id="KW-1185">Reference proteome</keyword>
<protein>
    <recommendedName>
        <fullName evidence="5">Serine-threonine/tyrosine-protein kinase catalytic domain-containing protein</fullName>
    </recommendedName>
</protein>
<dbReference type="RefSeq" id="XP_005781460.1">
    <property type="nucleotide sequence ID" value="XM_005781403.1"/>
</dbReference>